<organism evidence="2 3">
    <name type="scientific">Echinococcus granulosus</name>
    <name type="common">Hydatid tapeworm</name>
    <dbReference type="NCBI Taxonomy" id="6210"/>
    <lineage>
        <taxon>Eukaryota</taxon>
        <taxon>Metazoa</taxon>
        <taxon>Spiralia</taxon>
        <taxon>Lophotrochozoa</taxon>
        <taxon>Platyhelminthes</taxon>
        <taxon>Cestoda</taxon>
        <taxon>Eucestoda</taxon>
        <taxon>Cyclophyllidea</taxon>
        <taxon>Taeniidae</taxon>
        <taxon>Echinococcus</taxon>
        <taxon>Echinococcus granulosus group</taxon>
    </lineage>
</organism>
<name>U6JHC5_ECHGR</name>
<reference evidence="5" key="4">
    <citation type="submission" date="2020-10" db="UniProtKB">
        <authorList>
            <consortium name="WormBaseParasite"/>
        </authorList>
    </citation>
    <scope>IDENTIFICATION</scope>
</reference>
<keyword evidence="3" id="KW-1185">Reference proteome</keyword>
<reference evidence="1" key="3">
    <citation type="submission" date="2014-06" db="EMBL/GenBank/DDBJ databases">
        <authorList>
            <person name="Aslett M."/>
        </authorList>
    </citation>
    <scope>NUCLEOTIDE SEQUENCE</scope>
</reference>
<dbReference type="AlphaFoldDB" id="U6JHC5"/>
<dbReference type="RefSeq" id="XP_024345547.1">
    <property type="nucleotide sequence ID" value="XM_024500038.1"/>
</dbReference>
<proteinExistence type="predicted"/>
<protein>
    <submittedName>
        <fullName evidence="2 5">Uncharacterized protein</fullName>
    </submittedName>
</protein>
<dbReference type="WBParaSite" id="EgrG_002021800">
    <property type="protein sequence ID" value="EgrG_002021800"/>
    <property type="gene ID" value="EgrG_002021800"/>
</dbReference>
<evidence type="ECO:0000313" key="5">
    <source>
        <dbReference type="WBParaSite" id="EgrG_002021800"/>
    </source>
</evidence>
<dbReference type="CTD" id="36346504"/>
<evidence type="ECO:0000313" key="3">
    <source>
        <dbReference type="Proteomes" id="UP000019149"/>
    </source>
</evidence>
<evidence type="ECO:0000313" key="4">
    <source>
        <dbReference type="Proteomes" id="UP000492820"/>
    </source>
</evidence>
<evidence type="ECO:0000313" key="1">
    <source>
        <dbReference type="EMBL" id="CDS21853.1"/>
    </source>
</evidence>
<evidence type="ECO:0000313" key="2">
    <source>
        <dbReference type="EMBL" id="EUB54351.1"/>
    </source>
</evidence>
<accession>U6JHC5</accession>
<dbReference type="EMBL" id="LK028585">
    <property type="protein sequence ID" value="CDS21853.1"/>
    <property type="molecule type" value="Genomic_DNA"/>
</dbReference>
<reference evidence="2 3" key="1">
    <citation type="journal article" date="2013" name="Nat. Genet.">
        <title>The genome of the hydatid tapeworm Echinococcus granulosus.</title>
        <authorList>
            <person name="Zheng H."/>
            <person name="Zhang W."/>
            <person name="Zhang L."/>
            <person name="Zhang Z."/>
            <person name="Li J."/>
            <person name="Lu G."/>
            <person name="Zhu Y."/>
            <person name="Wang Y."/>
            <person name="Huang Y."/>
            <person name="Liu J."/>
            <person name="Kang H."/>
            <person name="Chen J."/>
            <person name="Wang L."/>
            <person name="Chen A."/>
            <person name="Yu S."/>
            <person name="Gao Z."/>
            <person name="Jin L."/>
            <person name="Gu W."/>
            <person name="Wang Z."/>
            <person name="Zhao L."/>
            <person name="Shi B."/>
            <person name="Wen H."/>
            <person name="Lin R."/>
            <person name="Jones M.K."/>
            <person name="Brejova B."/>
            <person name="Vinar T."/>
            <person name="Zhao G."/>
            <person name="McManus D.P."/>
            <person name="Chen Z."/>
            <person name="Zhou Y."/>
            <person name="Wang S."/>
        </authorList>
    </citation>
    <scope>NUCLEOTIDE SEQUENCE [LARGE SCALE GENOMIC DNA]</scope>
</reference>
<sequence length="155" mass="17796">MSAHSHGSSGLDRNISSRLRQLGLNHRLFRLSRVHVRDFSSDLRFDLRLDLRVVTGPLKMILAATSPRIFSTSTAYCLVKQSIADYQPMLAGPVDPHPDWWHMTWNSPQTIFLHKFPCIIYVCDEDACSGGKRVEAKDNGKEKLYAYLTYRVKWT</sequence>
<dbReference type="KEGG" id="egl:EGR_10789"/>
<gene>
    <name evidence="2 5" type="ORF">EGR_10789</name>
    <name evidence="1" type="ORF">EgrG_002021800</name>
</gene>
<dbReference type="GeneID" id="36346504"/>
<dbReference type="Proteomes" id="UP000019149">
    <property type="component" value="Unassembled WGS sequence"/>
</dbReference>
<dbReference type="Proteomes" id="UP000492820">
    <property type="component" value="Unassembled WGS sequence"/>
</dbReference>
<dbReference type="EMBL" id="APAU02000270">
    <property type="protein sequence ID" value="EUB54351.1"/>
    <property type="molecule type" value="Genomic_DNA"/>
</dbReference>
<reference evidence="1 4" key="2">
    <citation type="journal article" date="2013" name="Nature">
        <title>The genomes of four tapeworm species reveal adaptations to parasitism.</title>
        <authorList>
            <person name="Tsai I.J."/>
            <person name="Zarowiecki M."/>
            <person name="Holroyd N."/>
            <person name="Garciarrubio A."/>
            <person name="Sanchez-Flores A."/>
            <person name="Brooks K.L."/>
            <person name="Tracey A."/>
            <person name="Bobes R.J."/>
            <person name="Fragoso G."/>
            <person name="Sciutto E."/>
            <person name="Aslett M."/>
            <person name="Beasley H."/>
            <person name="Bennett H.M."/>
            <person name="Cai J."/>
            <person name="Camicia F."/>
            <person name="Clark R."/>
            <person name="Cucher M."/>
            <person name="De Silva N."/>
            <person name="Day T.A."/>
            <person name="Deplazes P."/>
            <person name="Estrada K."/>
            <person name="Fernandez C."/>
            <person name="Holland P.W."/>
            <person name="Hou J."/>
            <person name="Hu S."/>
            <person name="Huckvale T."/>
            <person name="Hung S.S."/>
            <person name="Kamenetzky L."/>
            <person name="Keane J.A."/>
            <person name="Kiss F."/>
            <person name="Koziol U."/>
            <person name="Lambert O."/>
            <person name="Liu K."/>
            <person name="Luo X."/>
            <person name="Luo Y."/>
            <person name="Macchiaroli N."/>
            <person name="Nichol S."/>
            <person name="Paps J."/>
            <person name="Parkinson J."/>
            <person name="Pouchkina-Stantcheva N."/>
            <person name="Riddiford N."/>
            <person name="Rosenzvit M."/>
            <person name="Salinas G."/>
            <person name="Wasmuth J.D."/>
            <person name="Zamanian M."/>
            <person name="Zheng Y."/>
            <person name="Cai X."/>
            <person name="Soberon X."/>
            <person name="Olson P.D."/>
            <person name="Laclette J.P."/>
            <person name="Brehm K."/>
            <person name="Berriman M."/>
            <person name="Garciarrubio A."/>
            <person name="Bobes R.J."/>
            <person name="Fragoso G."/>
            <person name="Sanchez-Flores A."/>
            <person name="Estrada K."/>
            <person name="Cevallos M.A."/>
            <person name="Morett E."/>
            <person name="Gonzalez V."/>
            <person name="Portillo T."/>
            <person name="Ochoa-Leyva A."/>
            <person name="Jose M.V."/>
            <person name="Sciutto E."/>
            <person name="Landa A."/>
            <person name="Jimenez L."/>
            <person name="Valdes V."/>
            <person name="Carrero J.C."/>
            <person name="Larralde C."/>
            <person name="Morales-Montor J."/>
            <person name="Limon-Lason J."/>
            <person name="Soberon X."/>
            <person name="Laclette J.P."/>
        </authorList>
    </citation>
    <scope>NUCLEOTIDE SEQUENCE [LARGE SCALE GENOMIC DNA]</scope>
</reference>